<sequence>MNVTEGNVTVAVITGIVITSNWWYIALSYCISVLGAFTTFQLIGEIGQTHSKTLKAACVVLSSLSMSCCCIWSMHFIGTVCYTVFTVDNFGVQNQIAKMYDPLLTVMSAFTAFVFCMVALTICSLQQYFPVLVIVPRLEYFASLRKRLAEMDLMDKQSCSRLRKILIPTRVWFLDSIIGSDKSPNIVQVITGALFAAVGILGMHYMGMYASAVPSLGMSFKPGTVVGAVILALFASTAALFIGFSQEREVTRVITAAVAGLAVCAVHYVGMSSCNYYYKHDAEVKPSGIGDVDLILIVTMATSFTCFAMLVVSSVTSSRRREVTIKAERATHDRDRLYMEKLDIMIKRIAGEEFQTRRVMELVSDAVCVIDAEGSIVKCNAPFQKLVGRSQSGGVTSNIYNLVTGLPSHNEIVNNLNTKREVIVHHAILGEISTTVTCSAEESLDATFCVLVFSANVSDMLSPVENIPSTKIDSMLSLSASALLKDQNTLNELRSLCAKEHSLENLEFIIMVDKYRNTTNIMQRVALQEVIANTFLVEGSDKQLNLPTKHMNAAVKAVGSAYGQLQLFDELEKDVLMILSDSYFRVKSSMKLVPTQTEITVIPSSV</sequence>
<evidence type="ECO:0000259" key="2">
    <source>
        <dbReference type="PROSITE" id="PS50112"/>
    </source>
</evidence>
<dbReference type="InterPro" id="IPR000014">
    <property type="entry name" value="PAS"/>
</dbReference>
<evidence type="ECO:0000313" key="6">
    <source>
        <dbReference type="Proteomes" id="UP001431209"/>
    </source>
</evidence>
<accession>A0AAW2ZQT6</accession>
<proteinExistence type="predicted"/>
<evidence type="ECO:0000313" key="5">
    <source>
        <dbReference type="EMBL" id="KAL0491810.1"/>
    </source>
</evidence>
<evidence type="ECO:0000259" key="3">
    <source>
        <dbReference type="PROSITE" id="PS50132"/>
    </source>
</evidence>
<dbReference type="Pfam" id="PF03707">
    <property type="entry name" value="MHYT"/>
    <property type="match status" value="2"/>
</dbReference>
<dbReference type="Gene3D" id="1.10.167.10">
    <property type="entry name" value="Regulator of G-protein Signalling 4, domain 2"/>
    <property type="match status" value="1"/>
</dbReference>
<dbReference type="InterPro" id="IPR044926">
    <property type="entry name" value="RGS_subdomain_2"/>
</dbReference>
<feature type="transmembrane region" description="Helical" evidence="1">
    <location>
        <begin position="105"/>
        <end position="125"/>
    </location>
</feature>
<evidence type="ECO:0008006" key="7">
    <source>
        <dbReference type="Google" id="ProtNLM"/>
    </source>
</evidence>
<reference evidence="5 6" key="1">
    <citation type="submission" date="2024-03" db="EMBL/GenBank/DDBJ databases">
        <title>The Acrasis kona genome and developmental transcriptomes reveal deep origins of eukaryotic multicellular pathways.</title>
        <authorList>
            <person name="Sheikh S."/>
            <person name="Fu C.-J."/>
            <person name="Brown M.W."/>
            <person name="Baldauf S.L."/>
        </authorList>
    </citation>
    <scope>NUCLEOTIDE SEQUENCE [LARGE SCALE GENOMIC DNA]</scope>
    <source>
        <strain evidence="5 6">ATCC MYA-3509</strain>
    </source>
</reference>
<keyword evidence="6" id="KW-1185">Reference proteome</keyword>
<dbReference type="SUPFAM" id="SSF55785">
    <property type="entry name" value="PYP-like sensor domain (PAS domain)"/>
    <property type="match status" value="1"/>
</dbReference>
<dbReference type="Pfam" id="PF00615">
    <property type="entry name" value="RGS"/>
    <property type="match status" value="1"/>
</dbReference>
<dbReference type="Pfam" id="PF00989">
    <property type="entry name" value="PAS"/>
    <property type="match status" value="1"/>
</dbReference>
<dbReference type="PANTHER" id="PTHR35152">
    <property type="entry name" value="DOMAIN SIGNALLING PROTEIN, PUTATIVE (AFU_ORTHOLOGUE AFUA_5G11310)-RELATED"/>
    <property type="match status" value="1"/>
</dbReference>
<dbReference type="PROSITE" id="PS50924">
    <property type="entry name" value="MHYT"/>
    <property type="match status" value="1"/>
</dbReference>
<keyword evidence="1" id="KW-0472">Membrane</keyword>
<evidence type="ECO:0000259" key="4">
    <source>
        <dbReference type="PROSITE" id="PS50924"/>
    </source>
</evidence>
<dbReference type="InterPro" id="IPR005330">
    <property type="entry name" value="MHYT_dom"/>
</dbReference>
<feature type="transmembrane region" description="Helical" evidence="1">
    <location>
        <begin position="56"/>
        <end position="85"/>
    </location>
</feature>
<feature type="domain" description="PAS" evidence="2">
    <location>
        <begin position="352"/>
        <end position="392"/>
    </location>
</feature>
<dbReference type="PROSITE" id="PS50132">
    <property type="entry name" value="RGS"/>
    <property type="match status" value="1"/>
</dbReference>
<keyword evidence="1" id="KW-0812">Transmembrane</keyword>
<dbReference type="PROSITE" id="PS50112">
    <property type="entry name" value="PAS"/>
    <property type="match status" value="1"/>
</dbReference>
<feature type="domain" description="RGS" evidence="3">
    <location>
        <begin position="479"/>
        <end position="584"/>
    </location>
</feature>
<comment type="caution">
    <text evidence="5">The sequence shown here is derived from an EMBL/GenBank/DDBJ whole genome shotgun (WGS) entry which is preliminary data.</text>
</comment>
<protein>
    <recommendedName>
        <fullName evidence="7">PAS domain-containing protein</fullName>
    </recommendedName>
</protein>
<dbReference type="EMBL" id="JAOPGA020001865">
    <property type="protein sequence ID" value="KAL0491810.1"/>
    <property type="molecule type" value="Genomic_DNA"/>
</dbReference>
<gene>
    <name evidence="5" type="ORF">AKO1_010211</name>
</gene>
<keyword evidence="1" id="KW-1133">Transmembrane helix</keyword>
<feature type="transmembrane region" description="Helical" evidence="1">
    <location>
        <begin position="294"/>
        <end position="312"/>
    </location>
</feature>
<dbReference type="PANTHER" id="PTHR35152:SF1">
    <property type="entry name" value="DOMAIN SIGNALLING PROTEIN, PUTATIVE (AFU_ORTHOLOGUE AFUA_5G11310)-RELATED"/>
    <property type="match status" value="1"/>
</dbReference>
<dbReference type="InterPro" id="IPR013767">
    <property type="entry name" value="PAS_fold"/>
</dbReference>
<name>A0AAW2ZQT6_9EUKA</name>
<dbReference type="CDD" id="cd07440">
    <property type="entry name" value="RGS"/>
    <property type="match status" value="1"/>
</dbReference>
<dbReference type="InterPro" id="IPR016137">
    <property type="entry name" value="RGS"/>
</dbReference>
<dbReference type="Gene3D" id="3.30.450.20">
    <property type="entry name" value="PAS domain"/>
    <property type="match status" value="1"/>
</dbReference>
<dbReference type="GO" id="GO:0006355">
    <property type="term" value="P:regulation of DNA-templated transcription"/>
    <property type="evidence" value="ECO:0007669"/>
    <property type="project" value="InterPro"/>
</dbReference>
<dbReference type="InterPro" id="IPR035965">
    <property type="entry name" value="PAS-like_dom_sf"/>
</dbReference>
<dbReference type="SUPFAM" id="SSF48097">
    <property type="entry name" value="Regulator of G-protein signaling, RGS"/>
    <property type="match status" value="1"/>
</dbReference>
<feature type="domain" description="MHYT" evidence="4">
    <location>
        <begin position="20"/>
        <end position="277"/>
    </location>
</feature>
<feature type="transmembrane region" description="Helical" evidence="1">
    <location>
        <begin position="256"/>
        <end position="278"/>
    </location>
</feature>
<feature type="transmembrane region" description="Helical" evidence="1">
    <location>
        <begin position="186"/>
        <end position="205"/>
    </location>
</feature>
<dbReference type="InterPro" id="IPR036305">
    <property type="entry name" value="RGS_sf"/>
</dbReference>
<dbReference type="AlphaFoldDB" id="A0AAW2ZQT6"/>
<evidence type="ECO:0000256" key="1">
    <source>
        <dbReference type="SAM" id="Phobius"/>
    </source>
</evidence>
<feature type="transmembrane region" description="Helical" evidence="1">
    <location>
        <begin position="225"/>
        <end position="244"/>
    </location>
</feature>
<organism evidence="5 6">
    <name type="scientific">Acrasis kona</name>
    <dbReference type="NCBI Taxonomy" id="1008807"/>
    <lineage>
        <taxon>Eukaryota</taxon>
        <taxon>Discoba</taxon>
        <taxon>Heterolobosea</taxon>
        <taxon>Tetramitia</taxon>
        <taxon>Eutetramitia</taxon>
        <taxon>Acrasidae</taxon>
        <taxon>Acrasis</taxon>
    </lineage>
</organism>
<feature type="transmembrane region" description="Helical" evidence="1">
    <location>
        <begin position="22"/>
        <end position="44"/>
    </location>
</feature>
<dbReference type="Proteomes" id="UP001431209">
    <property type="component" value="Unassembled WGS sequence"/>
</dbReference>